<comment type="caution">
    <text evidence="7">The sequence shown here is derived from an EMBL/GenBank/DDBJ whole genome shotgun (WGS) entry which is preliminary data.</text>
</comment>
<dbReference type="InterPro" id="IPR006355">
    <property type="entry name" value="LHPP/HDHD2"/>
</dbReference>
<evidence type="ECO:0000256" key="4">
    <source>
        <dbReference type="ARBA" id="ARBA00022842"/>
    </source>
</evidence>
<keyword evidence="3" id="KW-0479">Metal-binding</keyword>
<evidence type="ECO:0000256" key="3">
    <source>
        <dbReference type="ARBA" id="ARBA00022723"/>
    </source>
</evidence>
<protein>
    <recommendedName>
        <fullName evidence="5">Haloacid dehalogenase-like hydrolase domain-containing protein 2</fullName>
    </recommendedName>
</protein>
<keyword evidence="8" id="KW-1185">Reference proteome</keyword>
<comment type="cofactor">
    <cofactor evidence="1">
        <name>Mg(2+)</name>
        <dbReference type="ChEBI" id="CHEBI:18420"/>
    </cofactor>
</comment>
<evidence type="ECO:0000313" key="7">
    <source>
        <dbReference type="EMBL" id="GMI31070.1"/>
    </source>
</evidence>
<name>A0ABQ6MS64_9STRA</name>
<proteinExistence type="inferred from homology"/>
<evidence type="ECO:0000256" key="6">
    <source>
        <dbReference type="SAM" id="MobiDB-lite"/>
    </source>
</evidence>
<dbReference type="Pfam" id="PF13242">
    <property type="entry name" value="Hydrolase_like"/>
    <property type="match status" value="1"/>
</dbReference>
<feature type="region of interest" description="Disordered" evidence="6">
    <location>
        <begin position="329"/>
        <end position="350"/>
    </location>
</feature>
<comment type="similarity">
    <text evidence="2">Belongs to the HAD-like hydrolase superfamily.</text>
</comment>
<reference evidence="7 8" key="1">
    <citation type="journal article" date="2023" name="Commun. Biol.">
        <title>Genome analysis of Parmales, the sister group of diatoms, reveals the evolutionary specialization of diatoms from phago-mixotrophs to photoautotrophs.</title>
        <authorList>
            <person name="Ban H."/>
            <person name="Sato S."/>
            <person name="Yoshikawa S."/>
            <person name="Yamada K."/>
            <person name="Nakamura Y."/>
            <person name="Ichinomiya M."/>
            <person name="Sato N."/>
            <person name="Blanc-Mathieu R."/>
            <person name="Endo H."/>
            <person name="Kuwata A."/>
            <person name="Ogata H."/>
        </authorList>
    </citation>
    <scope>NUCLEOTIDE SEQUENCE [LARGE SCALE GENOMIC DNA]</scope>
</reference>
<gene>
    <name evidence="7" type="ORF">TeGR_g14094</name>
</gene>
<evidence type="ECO:0000313" key="8">
    <source>
        <dbReference type="Proteomes" id="UP001165060"/>
    </source>
</evidence>
<dbReference type="InterPro" id="IPR006357">
    <property type="entry name" value="HAD-SF_hydro_IIA"/>
</dbReference>
<dbReference type="PANTHER" id="PTHR19288:SF46">
    <property type="entry name" value="HALOACID DEHALOGENASE-LIKE HYDROLASE DOMAIN-CONTAINING PROTEIN 2"/>
    <property type="match status" value="1"/>
</dbReference>
<dbReference type="SUPFAM" id="SSF56784">
    <property type="entry name" value="HAD-like"/>
    <property type="match status" value="1"/>
</dbReference>
<dbReference type="Pfam" id="PF13344">
    <property type="entry name" value="Hydrolase_6"/>
    <property type="match status" value="1"/>
</dbReference>
<sequence length="350" mass="37567">MRAPKYAYALVDLSGTIHQGTTPLPGAVQAIKTLRQDGIVQVRFLTNTSMTSRRRLLLQLRSIGFDEQCVADESEILTAATAAASSIEERKLTPLLLTEDATLEDFERVLPNANLPVPTPAPNCVVVGLAPSKLDYETMNKAFRVLNSDPDSVLMAIHRSKFFIDKDDELSLGPGPFVAALEQASSKLCEVCGKPSDLFFEAALKSLGCTDPSTCVMVGDDLLSDIAGAQSVGISAHLVRTGKYTEKDERHATISPDEISDSIVDAVEAIMGPDIAVKVDAWEEEGGGAPLSPREEKMAEEIKSLRSKLSKLDPDDEALMSEIMTPKKLVLGEGEPASTPLPATEGQEAT</sequence>
<evidence type="ECO:0000256" key="5">
    <source>
        <dbReference type="ARBA" id="ARBA00039666"/>
    </source>
</evidence>
<dbReference type="NCBIfam" id="TIGR01460">
    <property type="entry name" value="HAD-SF-IIA"/>
    <property type="match status" value="1"/>
</dbReference>
<feature type="non-terminal residue" evidence="7">
    <location>
        <position position="350"/>
    </location>
</feature>
<dbReference type="PANTHER" id="PTHR19288">
    <property type="entry name" value="4-NITROPHENYLPHOSPHATASE-RELATED"/>
    <property type="match status" value="1"/>
</dbReference>
<dbReference type="EMBL" id="BRYB01003131">
    <property type="protein sequence ID" value="GMI31070.1"/>
    <property type="molecule type" value="Genomic_DNA"/>
</dbReference>
<dbReference type="InterPro" id="IPR036412">
    <property type="entry name" value="HAD-like_sf"/>
</dbReference>
<keyword evidence="4" id="KW-0460">Magnesium</keyword>
<evidence type="ECO:0000256" key="1">
    <source>
        <dbReference type="ARBA" id="ARBA00001946"/>
    </source>
</evidence>
<dbReference type="InterPro" id="IPR023214">
    <property type="entry name" value="HAD_sf"/>
</dbReference>
<organism evidence="7 8">
    <name type="scientific">Tetraparma gracilis</name>
    <dbReference type="NCBI Taxonomy" id="2962635"/>
    <lineage>
        <taxon>Eukaryota</taxon>
        <taxon>Sar</taxon>
        <taxon>Stramenopiles</taxon>
        <taxon>Ochrophyta</taxon>
        <taxon>Bolidophyceae</taxon>
        <taxon>Parmales</taxon>
        <taxon>Triparmaceae</taxon>
        <taxon>Tetraparma</taxon>
    </lineage>
</organism>
<accession>A0ABQ6MS64</accession>
<evidence type="ECO:0000256" key="2">
    <source>
        <dbReference type="ARBA" id="ARBA00007958"/>
    </source>
</evidence>
<dbReference type="Gene3D" id="3.40.50.1000">
    <property type="entry name" value="HAD superfamily/HAD-like"/>
    <property type="match status" value="2"/>
</dbReference>
<dbReference type="NCBIfam" id="TIGR01458">
    <property type="entry name" value="HAD-SF-IIA-hyp3"/>
    <property type="match status" value="1"/>
</dbReference>
<dbReference type="Proteomes" id="UP001165060">
    <property type="component" value="Unassembled WGS sequence"/>
</dbReference>